<sequence length="112" mass="12088">MTGRLPQFWSSIPALDITQGGFGLSRGALDQAFALNHLIWEFRHRHGSLSALAFLGRCAPSLCRHTTSPAAGHDPLPRSPSGPLLAFHACQKAAAKFPPTPNHRLCMATPDH</sequence>
<dbReference type="AlphaFoldDB" id="A0A1X2HEZ2"/>
<dbReference type="Proteomes" id="UP000242180">
    <property type="component" value="Unassembled WGS sequence"/>
</dbReference>
<accession>A0A1X2HEZ2</accession>
<dbReference type="InParanoid" id="A0A1X2HEZ2"/>
<keyword evidence="2" id="KW-1185">Reference proteome</keyword>
<proteinExistence type="predicted"/>
<organism evidence="1 2">
    <name type="scientific">Syncephalastrum racemosum</name>
    <name type="common">Filamentous fungus</name>
    <dbReference type="NCBI Taxonomy" id="13706"/>
    <lineage>
        <taxon>Eukaryota</taxon>
        <taxon>Fungi</taxon>
        <taxon>Fungi incertae sedis</taxon>
        <taxon>Mucoromycota</taxon>
        <taxon>Mucoromycotina</taxon>
        <taxon>Mucoromycetes</taxon>
        <taxon>Mucorales</taxon>
        <taxon>Syncephalastraceae</taxon>
        <taxon>Syncephalastrum</taxon>
    </lineage>
</organism>
<protein>
    <submittedName>
        <fullName evidence="1">Uncharacterized protein</fullName>
    </submittedName>
</protein>
<dbReference type="EMBL" id="MCGN01000004">
    <property type="protein sequence ID" value="ORY97480.1"/>
    <property type="molecule type" value="Genomic_DNA"/>
</dbReference>
<name>A0A1X2HEZ2_SYNRA</name>
<reference evidence="1 2" key="1">
    <citation type="submission" date="2016-07" db="EMBL/GenBank/DDBJ databases">
        <title>Pervasive Adenine N6-methylation of Active Genes in Fungi.</title>
        <authorList>
            <consortium name="DOE Joint Genome Institute"/>
            <person name="Mondo S.J."/>
            <person name="Dannebaum R.O."/>
            <person name="Kuo R.C."/>
            <person name="Labutti K."/>
            <person name="Haridas S."/>
            <person name="Kuo A."/>
            <person name="Salamov A."/>
            <person name="Ahrendt S.R."/>
            <person name="Lipzen A."/>
            <person name="Sullivan W."/>
            <person name="Andreopoulos W.B."/>
            <person name="Clum A."/>
            <person name="Lindquist E."/>
            <person name="Daum C."/>
            <person name="Ramamoorthy G.K."/>
            <person name="Gryganskyi A."/>
            <person name="Culley D."/>
            <person name="Magnuson J.K."/>
            <person name="James T.Y."/>
            <person name="O'Malley M.A."/>
            <person name="Stajich J.E."/>
            <person name="Spatafora J.W."/>
            <person name="Visel A."/>
            <person name="Grigoriev I.V."/>
        </authorList>
    </citation>
    <scope>NUCLEOTIDE SEQUENCE [LARGE SCALE GENOMIC DNA]</scope>
    <source>
        <strain evidence="1 2">NRRL 2496</strain>
    </source>
</reference>
<evidence type="ECO:0000313" key="2">
    <source>
        <dbReference type="Proteomes" id="UP000242180"/>
    </source>
</evidence>
<comment type="caution">
    <text evidence="1">The sequence shown here is derived from an EMBL/GenBank/DDBJ whole genome shotgun (WGS) entry which is preliminary data.</text>
</comment>
<evidence type="ECO:0000313" key="1">
    <source>
        <dbReference type="EMBL" id="ORY97480.1"/>
    </source>
</evidence>
<gene>
    <name evidence="1" type="ORF">BCR43DRAFT_489840</name>
</gene>